<feature type="compositionally biased region" description="Basic and acidic residues" evidence="1">
    <location>
        <begin position="89"/>
        <end position="103"/>
    </location>
</feature>
<dbReference type="STRING" id="683260.SAMN05421874_10433"/>
<feature type="region of interest" description="Disordered" evidence="1">
    <location>
        <begin position="89"/>
        <end position="112"/>
    </location>
</feature>
<dbReference type="AlphaFoldDB" id="A0A1G8XKJ8"/>
<organism evidence="2 3">
    <name type="scientific">Nonomuraea maritima</name>
    <dbReference type="NCBI Taxonomy" id="683260"/>
    <lineage>
        <taxon>Bacteria</taxon>
        <taxon>Bacillati</taxon>
        <taxon>Actinomycetota</taxon>
        <taxon>Actinomycetes</taxon>
        <taxon>Streptosporangiales</taxon>
        <taxon>Streptosporangiaceae</taxon>
        <taxon>Nonomuraea</taxon>
    </lineage>
</organism>
<evidence type="ECO:0000313" key="3">
    <source>
        <dbReference type="Proteomes" id="UP000198683"/>
    </source>
</evidence>
<dbReference type="EMBL" id="FNFB01000004">
    <property type="protein sequence ID" value="SDJ90927.1"/>
    <property type="molecule type" value="Genomic_DNA"/>
</dbReference>
<feature type="region of interest" description="Disordered" evidence="1">
    <location>
        <begin position="1"/>
        <end position="29"/>
    </location>
</feature>
<sequence>MGGLVTPPLSGFSPSRFRSPAKGKPCPQDVDRRVHVGVRGMPARRTGELGLGETVLLCHVPAPGAGAGGVGGVHRDQLSTGAFSLVRENRQEHPPTRVEDASVERGLGSDVPSGLLDRARSGAGHVRDPQVLVHDHVVVADQRVRRPVCVIESLAADLAVQCGDPCHLLATAFGPALLAGEAPLRGGEAISGRGEVTRVGHVRTVRRRDKRGHTHIQADHSARGGKRLGGHAVTGEDHIPAGAFPPHADRLDGARHAAVLVHADMPDALQPHERRGGVLGLGVPSAAVTVLRPLDRVEPAPALETGEAGPTTLADPLEEPGERLVQAAQGGLSGGERPTRLPVRVISTDVLRLARLIAVPDRHACLAVGGAAVLRSGVVELTVVFQARGECSGLLGGGSQEELERPNARSPPLDGRSSCVSM</sequence>
<reference evidence="2 3" key="1">
    <citation type="submission" date="2016-10" db="EMBL/GenBank/DDBJ databases">
        <authorList>
            <person name="de Groot N.N."/>
        </authorList>
    </citation>
    <scope>NUCLEOTIDE SEQUENCE [LARGE SCALE GENOMIC DNA]</scope>
    <source>
        <strain evidence="2 3">CGMCC 4.5681</strain>
    </source>
</reference>
<name>A0A1G8XKJ8_9ACTN</name>
<keyword evidence="3" id="KW-1185">Reference proteome</keyword>
<evidence type="ECO:0000313" key="2">
    <source>
        <dbReference type="EMBL" id="SDJ90927.1"/>
    </source>
</evidence>
<dbReference type="Proteomes" id="UP000198683">
    <property type="component" value="Unassembled WGS sequence"/>
</dbReference>
<protein>
    <submittedName>
        <fullName evidence="2">Uncharacterized protein</fullName>
    </submittedName>
</protein>
<accession>A0A1G8XKJ8</accession>
<gene>
    <name evidence="2" type="ORF">SAMN05421874_10433</name>
</gene>
<proteinExistence type="predicted"/>
<feature type="region of interest" description="Disordered" evidence="1">
    <location>
        <begin position="395"/>
        <end position="422"/>
    </location>
</feature>
<feature type="region of interest" description="Disordered" evidence="1">
    <location>
        <begin position="207"/>
        <end position="229"/>
    </location>
</feature>
<evidence type="ECO:0000256" key="1">
    <source>
        <dbReference type="SAM" id="MobiDB-lite"/>
    </source>
</evidence>